<keyword evidence="3 7" id="KW-0694">RNA-binding</keyword>
<evidence type="ECO:0000256" key="5">
    <source>
        <dbReference type="ARBA" id="ARBA00023274"/>
    </source>
</evidence>
<dbReference type="InterPro" id="IPR002942">
    <property type="entry name" value="S4_RNA-bd"/>
</dbReference>
<evidence type="ECO:0000256" key="6">
    <source>
        <dbReference type="ARBA" id="ARBA00035254"/>
    </source>
</evidence>
<comment type="function">
    <text evidence="7">One of the primary rRNA binding proteins, it binds directly to 16S rRNA where it nucleates assembly of the body of the 30S subunit.</text>
</comment>
<name>A0A5K7XD42_9BACT</name>
<dbReference type="InterPro" id="IPR001912">
    <property type="entry name" value="Ribosomal_uS4_N"/>
</dbReference>
<organism evidence="11 12">
    <name type="scientific">Lacipirellula parvula</name>
    <dbReference type="NCBI Taxonomy" id="2650471"/>
    <lineage>
        <taxon>Bacteria</taxon>
        <taxon>Pseudomonadati</taxon>
        <taxon>Planctomycetota</taxon>
        <taxon>Planctomycetia</taxon>
        <taxon>Pirellulales</taxon>
        <taxon>Lacipirellulaceae</taxon>
        <taxon>Lacipirellula</taxon>
    </lineage>
</organism>
<dbReference type="InterPro" id="IPR022801">
    <property type="entry name" value="Ribosomal_uS4"/>
</dbReference>
<comment type="similarity">
    <text evidence="1 7">Belongs to the universal ribosomal protein uS4 family.</text>
</comment>
<keyword evidence="2 7" id="KW-0699">rRNA-binding</keyword>
<dbReference type="Proteomes" id="UP000326837">
    <property type="component" value="Chromosome"/>
</dbReference>
<comment type="subunit">
    <text evidence="7">Part of the 30S ribosomal subunit. Contacts protein S5. The interaction surface between S4 and S5 is involved in control of translational fidelity.</text>
</comment>
<evidence type="ECO:0000259" key="10">
    <source>
        <dbReference type="SMART" id="SM01390"/>
    </source>
</evidence>
<evidence type="ECO:0000256" key="2">
    <source>
        <dbReference type="ARBA" id="ARBA00022730"/>
    </source>
</evidence>
<dbReference type="HAMAP" id="MF_01306_B">
    <property type="entry name" value="Ribosomal_uS4_B"/>
    <property type="match status" value="1"/>
</dbReference>
<dbReference type="SMART" id="SM01390">
    <property type="entry name" value="Ribosomal_S4"/>
    <property type="match status" value="1"/>
</dbReference>
<evidence type="ECO:0000256" key="1">
    <source>
        <dbReference type="ARBA" id="ARBA00007465"/>
    </source>
</evidence>
<dbReference type="PANTHER" id="PTHR11831">
    <property type="entry name" value="30S 40S RIBOSOMAL PROTEIN"/>
    <property type="match status" value="1"/>
</dbReference>
<dbReference type="Gene3D" id="3.10.290.10">
    <property type="entry name" value="RNA-binding S4 domain"/>
    <property type="match status" value="1"/>
</dbReference>
<keyword evidence="5 7" id="KW-0687">Ribonucleoprotein</keyword>
<dbReference type="EMBL" id="AP021861">
    <property type="protein sequence ID" value="BBO33927.1"/>
    <property type="molecule type" value="Genomic_DNA"/>
</dbReference>
<dbReference type="GO" id="GO:0015935">
    <property type="term" value="C:small ribosomal subunit"/>
    <property type="evidence" value="ECO:0007669"/>
    <property type="project" value="InterPro"/>
</dbReference>
<dbReference type="PANTHER" id="PTHR11831:SF4">
    <property type="entry name" value="SMALL RIBOSOMAL SUBUNIT PROTEIN US4M"/>
    <property type="match status" value="1"/>
</dbReference>
<dbReference type="AlphaFoldDB" id="A0A5K7XD42"/>
<dbReference type="Pfam" id="PF01479">
    <property type="entry name" value="S4"/>
    <property type="match status" value="1"/>
</dbReference>
<dbReference type="GO" id="GO:0019843">
    <property type="term" value="F:rRNA binding"/>
    <property type="evidence" value="ECO:0007669"/>
    <property type="project" value="UniProtKB-UniRule"/>
</dbReference>
<feature type="domain" description="Small ribosomal subunit protein uS4 N-terminal" evidence="10">
    <location>
        <begin position="3"/>
        <end position="92"/>
    </location>
</feature>
<dbReference type="Pfam" id="PF00163">
    <property type="entry name" value="Ribosomal_S4"/>
    <property type="match status" value="1"/>
</dbReference>
<reference evidence="12" key="1">
    <citation type="submission" date="2019-10" db="EMBL/GenBank/DDBJ databases">
        <title>Lacipirellula parvula gen. nov., sp. nov., representing a lineage of planctomycetes widespread in freshwater anoxic habitats, and description of the family Lacipirellulaceae.</title>
        <authorList>
            <person name="Dedysh S.N."/>
            <person name="Kulichevskaya I.S."/>
            <person name="Beletsky A.V."/>
            <person name="Rakitin A.L."/>
            <person name="Mardanov A.V."/>
            <person name="Ivanova A.A."/>
            <person name="Saltykova V.X."/>
            <person name="Rijpstra W.I.C."/>
            <person name="Sinninghe Damste J.S."/>
            <person name="Ravin N.V."/>
        </authorList>
    </citation>
    <scope>NUCLEOTIDE SEQUENCE [LARGE SCALE GENOMIC DNA]</scope>
    <source>
        <strain evidence="12">PX69</strain>
    </source>
</reference>
<sequence>MSRYTGPKARINRRLGAMIFESAGAAKASDRRPNAPGMAPPVRKMSTYGESMREKQKIKYYYGLGERQLRRVFEHSKHAEGDTGTQMLVLCERRLDSVVRLAGFTKTRPQARQGVCHGHFTVNGRHCDVASMTVRVGDVIHVKRRGGLTDLYGGNLAAFDGQAADWLHVDSERLMITVTRLPAKEDVTLPVNVQMVVELLSR</sequence>
<proteinExistence type="inferred from homology"/>
<evidence type="ECO:0000313" key="11">
    <source>
        <dbReference type="EMBL" id="BBO33927.1"/>
    </source>
</evidence>
<dbReference type="CDD" id="cd00165">
    <property type="entry name" value="S4"/>
    <property type="match status" value="1"/>
</dbReference>
<evidence type="ECO:0000256" key="7">
    <source>
        <dbReference type="HAMAP-Rule" id="MF_01306"/>
    </source>
</evidence>
<evidence type="ECO:0000256" key="4">
    <source>
        <dbReference type="ARBA" id="ARBA00022980"/>
    </source>
</evidence>
<evidence type="ECO:0000313" key="12">
    <source>
        <dbReference type="Proteomes" id="UP000326837"/>
    </source>
</evidence>
<dbReference type="SMART" id="SM00363">
    <property type="entry name" value="S4"/>
    <property type="match status" value="1"/>
</dbReference>
<gene>
    <name evidence="7" type="primary">rpsD</name>
    <name evidence="11" type="ORF">PLANPX_3539</name>
</gene>
<keyword evidence="4 7" id="KW-0689">Ribosomal protein</keyword>
<feature type="region of interest" description="Disordered" evidence="8">
    <location>
        <begin position="25"/>
        <end position="50"/>
    </location>
</feature>
<dbReference type="NCBIfam" id="NF003717">
    <property type="entry name" value="PRK05327.1"/>
    <property type="match status" value="1"/>
</dbReference>
<protein>
    <recommendedName>
        <fullName evidence="6 7">Small ribosomal subunit protein uS4</fullName>
    </recommendedName>
</protein>
<evidence type="ECO:0000256" key="8">
    <source>
        <dbReference type="SAM" id="MobiDB-lite"/>
    </source>
</evidence>
<dbReference type="RefSeq" id="WP_152099600.1">
    <property type="nucleotide sequence ID" value="NZ_AP021861.1"/>
</dbReference>
<dbReference type="KEGG" id="lpav:PLANPX_3539"/>
<evidence type="ECO:0000256" key="3">
    <source>
        <dbReference type="ARBA" id="ARBA00022884"/>
    </source>
</evidence>
<dbReference type="Gene3D" id="1.10.1050.10">
    <property type="entry name" value="Ribosomal Protein S4 Delta 41, Chain A, domain 1"/>
    <property type="match status" value="1"/>
</dbReference>
<dbReference type="GO" id="GO:0006412">
    <property type="term" value="P:translation"/>
    <property type="evidence" value="ECO:0007669"/>
    <property type="project" value="UniProtKB-UniRule"/>
</dbReference>
<dbReference type="InterPro" id="IPR036986">
    <property type="entry name" value="S4_RNA-bd_sf"/>
</dbReference>
<feature type="domain" description="RNA-binding S4" evidence="9">
    <location>
        <begin position="93"/>
        <end position="157"/>
    </location>
</feature>
<dbReference type="SUPFAM" id="SSF55174">
    <property type="entry name" value="Alpha-L RNA-binding motif"/>
    <property type="match status" value="1"/>
</dbReference>
<evidence type="ECO:0000259" key="9">
    <source>
        <dbReference type="SMART" id="SM00363"/>
    </source>
</evidence>
<dbReference type="GO" id="GO:0042274">
    <property type="term" value="P:ribosomal small subunit biogenesis"/>
    <property type="evidence" value="ECO:0007669"/>
    <property type="project" value="TreeGrafter"/>
</dbReference>
<dbReference type="PROSITE" id="PS50889">
    <property type="entry name" value="S4"/>
    <property type="match status" value="1"/>
</dbReference>
<accession>A0A5K7XD42</accession>
<comment type="function">
    <text evidence="7">With S5 and S12 plays an important role in translational accuracy.</text>
</comment>
<dbReference type="InterPro" id="IPR005709">
    <property type="entry name" value="Ribosomal_uS4_bac-type"/>
</dbReference>
<dbReference type="GO" id="GO:0003735">
    <property type="term" value="F:structural constituent of ribosome"/>
    <property type="evidence" value="ECO:0007669"/>
    <property type="project" value="InterPro"/>
</dbReference>
<dbReference type="FunFam" id="3.10.290.10:FF:000001">
    <property type="entry name" value="30S ribosomal protein S4"/>
    <property type="match status" value="1"/>
</dbReference>
<keyword evidence="12" id="KW-1185">Reference proteome</keyword>